<protein>
    <submittedName>
        <fullName evidence="1">HPr family phosphocarrier protein</fullName>
    </submittedName>
</protein>
<gene>
    <name evidence="1" type="ORF">IAA63_11085</name>
</gene>
<evidence type="ECO:0000313" key="1">
    <source>
        <dbReference type="EMBL" id="HIV13668.1"/>
    </source>
</evidence>
<proteinExistence type="predicted"/>
<reference evidence="1" key="2">
    <citation type="journal article" date="2021" name="PeerJ">
        <title>Extensive microbial diversity within the chicken gut microbiome revealed by metagenomics and culture.</title>
        <authorList>
            <person name="Gilroy R."/>
            <person name="Ravi A."/>
            <person name="Getino M."/>
            <person name="Pursley I."/>
            <person name="Horton D.L."/>
            <person name="Alikhan N.F."/>
            <person name="Baker D."/>
            <person name="Gharbi K."/>
            <person name="Hall N."/>
            <person name="Watson M."/>
            <person name="Adriaenssens E.M."/>
            <person name="Foster-Nyarko E."/>
            <person name="Jarju S."/>
            <person name="Secka A."/>
            <person name="Antonio M."/>
            <person name="Oren A."/>
            <person name="Chaudhuri R.R."/>
            <person name="La Ragione R."/>
            <person name="Hildebrand F."/>
            <person name="Pallen M.J."/>
        </authorList>
    </citation>
    <scope>NUCLEOTIDE SEQUENCE</scope>
    <source>
        <strain evidence="1">ChiBcec2-4451</strain>
    </source>
</reference>
<dbReference type="SUPFAM" id="SSF55594">
    <property type="entry name" value="HPr-like"/>
    <property type="match status" value="1"/>
</dbReference>
<organism evidence="1 2">
    <name type="scientific">Candidatus Pullilachnospira stercoravium</name>
    <dbReference type="NCBI Taxonomy" id="2840913"/>
    <lineage>
        <taxon>Bacteria</taxon>
        <taxon>Bacillati</taxon>
        <taxon>Bacillota</taxon>
        <taxon>Clostridia</taxon>
        <taxon>Lachnospirales</taxon>
        <taxon>Lachnospiraceae</taxon>
        <taxon>Lachnospiraceae incertae sedis</taxon>
        <taxon>Candidatus Pullilachnospira</taxon>
    </lineage>
</organism>
<accession>A0A9D1NWU6</accession>
<dbReference type="Proteomes" id="UP000886723">
    <property type="component" value="Unassembled WGS sequence"/>
</dbReference>
<sequence length="87" mass="9658">MIQLPVHFKDVKSAEQFVSILEEFPYACDLTSGTQSVDAKSLIGVLALSHRTDLNLMIYDSDISENLLDRLQPYITGNLKESALQSA</sequence>
<dbReference type="InterPro" id="IPR035895">
    <property type="entry name" value="HPr-like_sf"/>
</dbReference>
<dbReference type="EMBL" id="DVON01000235">
    <property type="protein sequence ID" value="HIV13668.1"/>
    <property type="molecule type" value="Genomic_DNA"/>
</dbReference>
<name>A0A9D1NWU6_9FIRM</name>
<comment type="caution">
    <text evidence="1">The sequence shown here is derived from an EMBL/GenBank/DDBJ whole genome shotgun (WGS) entry which is preliminary data.</text>
</comment>
<dbReference type="AlphaFoldDB" id="A0A9D1NWU6"/>
<reference evidence="1" key="1">
    <citation type="submission" date="2020-10" db="EMBL/GenBank/DDBJ databases">
        <authorList>
            <person name="Gilroy R."/>
        </authorList>
    </citation>
    <scope>NUCLEOTIDE SEQUENCE</scope>
    <source>
        <strain evidence="1">ChiBcec2-4451</strain>
    </source>
</reference>
<evidence type="ECO:0000313" key="2">
    <source>
        <dbReference type="Proteomes" id="UP000886723"/>
    </source>
</evidence>